<feature type="compositionally biased region" description="Basic residues" evidence="1">
    <location>
        <begin position="290"/>
        <end position="300"/>
    </location>
</feature>
<feature type="region of interest" description="Disordered" evidence="1">
    <location>
        <begin position="277"/>
        <end position="308"/>
    </location>
</feature>
<dbReference type="EMBL" id="LCWV01000001">
    <property type="protein sequence ID" value="PWI76781.1"/>
    <property type="molecule type" value="Genomic_DNA"/>
</dbReference>
<protein>
    <submittedName>
        <fullName evidence="2">Uncharacterized protein</fullName>
    </submittedName>
</protein>
<reference evidence="2 3" key="1">
    <citation type="journal article" date="2016" name="Front. Microbiol.">
        <title>Genome and transcriptome sequences reveal the specific parasitism of the nematophagous Purpureocillium lilacinum 36-1.</title>
        <authorList>
            <person name="Xie J."/>
            <person name="Li S."/>
            <person name="Mo C."/>
            <person name="Xiao X."/>
            <person name="Peng D."/>
            <person name="Wang G."/>
            <person name="Xiao Y."/>
        </authorList>
    </citation>
    <scope>NUCLEOTIDE SEQUENCE [LARGE SCALE GENOMIC DNA]</scope>
    <source>
        <strain evidence="2 3">36-1</strain>
    </source>
</reference>
<evidence type="ECO:0000256" key="1">
    <source>
        <dbReference type="SAM" id="MobiDB-lite"/>
    </source>
</evidence>
<evidence type="ECO:0000313" key="3">
    <source>
        <dbReference type="Proteomes" id="UP000245956"/>
    </source>
</evidence>
<proteinExistence type="predicted"/>
<comment type="caution">
    <text evidence="2">The sequence shown here is derived from an EMBL/GenBank/DDBJ whole genome shotgun (WGS) entry which is preliminary data.</text>
</comment>
<dbReference type="Proteomes" id="UP000245956">
    <property type="component" value="Unassembled WGS sequence"/>
</dbReference>
<name>A0A2U3EQK6_PURLI</name>
<sequence length="308" mass="34056">MWGWLTKQYESGEDGVQGDEDKCLDRFGRGRLWQRRDVVEGRHLFMQKGKRRERGRRARETRVWLQGSGGQPDLAFGRDLHSASDAAWRANPGRACANAGAVAAASEVAKPRKHSGLTLSYALLRGRHEGPATLWRKRAARCAGGWMGAAAVPFPRAWTTKSRGAHKTKNSPPPSIWCDCNLDAYASRPRDIRSDAFSAAPTYLPCLHRLRLEAGMACLFWLERAARPKSKRIPGGLLDGMRARSARFTPRVAATKYVRTPRHGTYLSEETAALPAPAGHLPSVSPASKVGRRVVRKAHAQQRSYEGA</sequence>
<accession>A0A2U3EQK6</accession>
<organism evidence="2 3">
    <name type="scientific">Purpureocillium lilacinum</name>
    <name type="common">Paecilomyces lilacinus</name>
    <dbReference type="NCBI Taxonomy" id="33203"/>
    <lineage>
        <taxon>Eukaryota</taxon>
        <taxon>Fungi</taxon>
        <taxon>Dikarya</taxon>
        <taxon>Ascomycota</taxon>
        <taxon>Pezizomycotina</taxon>
        <taxon>Sordariomycetes</taxon>
        <taxon>Hypocreomycetidae</taxon>
        <taxon>Hypocreales</taxon>
        <taxon>Ophiocordycipitaceae</taxon>
        <taxon>Purpureocillium</taxon>
    </lineage>
</organism>
<evidence type="ECO:0000313" key="2">
    <source>
        <dbReference type="EMBL" id="PWI76781.1"/>
    </source>
</evidence>
<gene>
    <name evidence="2" type="ORF">PCL_03975</name>
</gene>
<dbReference type="AlphaFoldDB" id="A0A2U3EQK6"/>